<name>A0A0A9H4F5_ARUDO</name>
<accession>A0A0A9H4F5</accession>
<proteinExistence type="predicted"/>
<evidence type="ECO:0000313" key="1">
    <source>
        <dbReference type="EMBL" id="JAE30669.1"/>
    </source>
</evidence>
<reference evidence="1" key="2">
    <citation type="journal article" date="2015" name="Data Brief">
        <title>Shoot transcriptome of the giant reed, Arundo donax.</title>
        <authorList>
            <person name="Barrero R.A."/>
            <person name="Guerrero F.D."/>
            <person name="Moolhuijzen P."/>
            <person name="Goolsby J.A."/>
            <person name="Tidwell J."/>
            <person name="Bellgard S.E."/>
            <person name="Bellgard M.I."/>
        </authorList>
    </citation>
    <scope>NUCLEOTIDE SEQUENCE</scope>
    <source>
        <tissue evidence="1">Shoot tissue taken approximately 20 cm above the soil surface</tissue>
    </source>
</reference>
<reference evidence="1" key="1">
    <citation type="submission" date="2014-09" db="EMBL/GenBank/DDBJ databases">
        <authorList>
            <person name="Magalhaes I.L.F."/>
            <person name="Oliveira U."/>
            <person name="Santos F.R."/>
            <person name="Vidigal T.H.D.A."/>
            <person name="Brescovit A.D."/>
            <person name="Santos A.J."/>
        </authorList>
    </citation>
    <scope>NUCLEOTIDE SEQUENCE</scope>
    <source>
        <tissue evidence="1">Shoot tissue taken approximately 20 cm above the soil surface</tissue>
    </source>
</reference>
<organism evidence="1">
    <name type="scientific">Arundo donax</name>
    <name type="common">Giant reed</name>
    <name type="synonym">Donax arundinaceus</name>
    <dbReference type="NCBI Taxonomy" id="35708"/>
    <lineage>
        <taxon>Eukaryota</taxon>
        <taxon>Viridiplantae</taxon>
        <taxon>Streptophyta</taxon>
        <taxon>Embryophyta</taxon>
        <taxon>Tracheophyta</taxon>
        <taxon>Spermatophyta</taxon>
        <taxon>Magnoliopsida</taxon>
        <taxon>Liliopsida</taxon>
        <taxon>Poales</taxon>
        <taxon>Poaceae</taxon>
        <taxon>PACMAD clade</taxon>
        <taxon>Arundinoideae</taxon>
        <taxon>Arundineae</taxon>
        <taxon>Arundo</taxon>
    </lineage>
</organism>
<dbReference type="EMBL" id="GBRH01167227">
    <property type="protein sequence ID" value="JAE30669.1"/>
    <property type="molecule type" value="Transcribed_RNA"/>
</dbReference>
<protein>
    <submittedName>
        <fullName evidence="1">Uncharacterized protein</fullName>
    </submittedName>
</protein>
<sequence>MFHLTELNSESLKVHHVLQSFKITETATHEAYHCCLSMPFSGFLYS</sequence>
<dbReference type="AlphaFoldDB" id="A0A0A9H4F5"/>